<reference evidence="1" key="1">
    <citation type="submission" date="2014-09" db="EMBL/GenBank/DDBJ databases">
        <authorList>
            <person name="Magalhaes I.L.F."/>
            <person name="Oliveira U."/>
            <person name="Santos F.R."/>
            <person name="Vidigal T.H.D.A."/>
            <person name="Brescovit A.D."/>
            <person name="Santos A.J."/>
        </authorList>
    </citation>
    <scope>NUCLEOTIDE SEQUENCE</scope>
    <source>
        <tissue evidence="1">Shoot tissue taken approximately 20 cm above the soil surface</tissue>
    </source>
</reference>
<organism evidence="1">
    <name type="scientific">Arundo donax</name>
    <name type="common">Giant reed</name>
    <name type="synonym">Donax arundinaceus</name>
    <dbReference type="NCBI Taxonomy" id="35708"/>
    <lineage>
        <taxon>Eukaryota</taxon>
        <taxon>Viridiplantae</taxon>
        <taxon>Streptophyta</taxon>
        <taxon>Embryophyta</taxon>
        <taxon>Tracheophyta</taxon>
        <taxon>Spermatophyta</taxon>
        <taxon>Magnoliopsida</taxon>
        <taxon>Liliopsida</taxon>
        <taxon>Poales</taxon>
        <taxon>Poaceae</taxon>
        <taxon>PACMAD clade</taxon>
        <taxon>Arundinoideae</taxon>
        <taxon>Arundineae</taxon>
        <taxon>Arundo</taxon>
    </lineage>
</organism>
<protein>
    <submittedName>
        <fullName evidence="1">Uncharacterized protein</fullName>
    </submittedName>
</protein>
<reference evidence="1" key="2">
    <citation type="journal article" date="2015" name="Data Brief">
        <title>Shoot transcriptome of the giant reed, Arundo donax.</title>
        <authorList>
            <person name="Barrero R.A."/>
            <person name="Guerrero F.D."/>
            <person name="Moolhuijzen P."/>
            <person name="Goolsby J.A."/>
            <person name="Tidwell J."/>
            <person name="Bellgard S.E."/>
            <person name="Bellgard M.I."/>
        </authorList>
    </citation>
    <scope>NUCLEOTIDE SEQUENCE</scope>
    <source>
        <tissue evidence="1">Shoot tissue taken approximately 20 cm above the soil surface</tissue>
    </source>
</reference>
<sequence length="42" mass="4817">MVLILIWKLFQSIHPCVILPSSFDSMFSIFGMISMFSHIIVS</sequence>
<dbReference type="AlphaFoldDB" id="A0A0A9D568"/>
<evidence type="ECO:0000313" key="1">
    <source>
        <dbReference type="EMBL" id="JAD82956.1"/>
    </source>
</evidence>
<proteinExistence type="predicted"/>
<accession>A0A0A9D568</accession>
<dbReference type="EMBL" id="GBRH01214939">
    <property type="protein sequence ID" value="JAD82956.1"/>
    <property type="molecule type" value="Transcribed_RNA"/>
</dbReference>
<name>A0A0A9D568_ARUDO</name>